<keyword evidence="1" id="KW-0732">Signal</keyword>
<dbReference type="Pfam" id="PF11611">
    <property type="entry name" value="DUF4352"/>
    <property type="match status" value="1"/>
</dbReference>
<keyword evidence="5" id="KW-1185">Reference proteome</keyword>
<accession>A0ABY2RIQ3</accession>
<dbReference type="RefSeq" id="WP_136910403.1">
    <property type="nucleotide sequence ID" value="NZ_SUMD01000006.1"/>
</dbReference>
<evidence type="ECO:0000256" key="2">
    <source>
        <dbReference type="SAM" id="MobiDB-lite"/>
    </source>
</evidence>
<feature type="region of interest" description="Disordered" evidence="2">
    <location>
        <begin position="1"/>
        <end position="32"/>
    </location>
</feature>
<feature type="compositionally biased region" description="Low complexity" evidence="2">
    <location>
        <begin position="63"/>
        <end position="82"/>
    </location>
</feature>
<dbReference type="EMBL" id="SUMD01000006">
    <property type="protein sequence ID" value="TJZ76997.1"/>
    <property type="molecule type" value="Genomic_DNA"/>
</dbReference>
<dbReference type="Gene3D" id="2.60.40.1240">
    <property type="match status" value="1"/>
</dbReference>
<name>A0ABY2RIQ3_9NOCA</name>
<feature type="region of interest" description="Disordered" evidence="2">
    <location>
        <begin position="54"/>
        <end position="92"/>
    </location>
</feature>
<protein>
    <submittedName>
        <fullName evidence="4">DUF4352 domain-containing protein</fullName>
    </submittedName>
</protein>
<sequence>MTYPQTPNPDQSPQGWRIPPQPAPEPPKKKAKKWPWVVGAIVAILVVGGLSGGGDKEAGNPDASSEAAPAGAQPGGAPVEAPSNKPASEAAATMNTAVRDGKFEFVVTDVQTGLSSLGDNQFLAEEAQGQFVIVTMTVQNTADEPKGLSPDNQEMYDTKGRKFTADTSAGLNLDTDVALWDEINPGNTVTMKVVYDMPVDAAPAEIELHDSMFSGGVRVSLR</sequence>
<gene>
    <name evidence="4" type="ORF">FCG67_14140</name>
</gene>
<reference evidence="4 5" key="1">
    <citation type="submission" date="2019-04" db="EMBL/GenBank/DDBJ databases">
        <title>Rhodococcus oryzae sp. nov., a novel actinomycete isolated from rhizosphere soil of rice (Oryza sativa L.).</title>
        <authorList>
            <person name="Li C."/>
        </authorList>
    </citation>
    <scope>NUCLEOTIDE SEQUENCE [LARGE SCALE GENOMIC DNA]</scope>
    <source>
        <strain evidence="4 5">NEAU-CX67</strain>
    </source>
</reference>
<organism evidence="4 5">
    <name type="scientific">Rhodococcus oryzae</name>
    <dbReference type="NCBI Taxonomy" id="2571143"/>
    <lineage>
        <taxon>Bacteria</taxon>
        <taxon>Bacillati</taxon>
        <taxon>Actinomycetota</taxon>
        <taxon>Actinomycetes</taxon>
        <taxon>Mycobacteriales</taxon>
        <taxon>Nocardiaceae</taxon>
        <taxon>Rhodococcus</taxon>
    </lineage>
</organism>
<comment type="caution">
    <text evidence="4">The sequence shown here is derived from an EMBL/GenBank/DDBJ whole genome shotgun (WGS) entry which is preliminary data.</text>
</comment>
<evidence type="ECO:0000313" key="4">
    <source>
        <dbReference type="EMBL" id="TJZ76997.1"/>
    </source>
</evidence>
<dbReference type="Proteomes" id="UP000305109">
    <property type="component" value="Unassembled WGS sequence"/>
</dbReference>
<evidence type="ECO:0000313" key="5">
    <source>
        <dbReference type="Proteomes" id="UP000305109"/>
    </source>
</evidence>
<proteinExistence type="predicted"/>
<dbReference type="InterPro" id="IPR029050">
    <property type="entry name" value="Immunoprotect_excell_Ig-like"/>
</dbReference>
<evidence type="ECO:0000259" key="3">
    <source>
        <dbReference type="Pfam" id="PF11611"/>
    </source>
</evidence>
<feature type="domain" description="DUF4352" evidence="3">
    <location>
        <begin position="94"/>
        <end position="216"/>
    </location>
</feature>
<dbReference type="InterPro" id="IPR029051">
    <property type="entry name" value="DUF4352"/>
</dbReference>
<feature type="compositionally biased region" description="Polar residues" evidence="2">
    <location>
        <begin position="1"/>
        <end position="14"/>
    </location>
</feature>
<evidence type="ECO:0000256" key="1">
    <source>
        <dbReference type="ARBA" id="ARBA00022729"/>
    </source>
</evidence>